<keyword evidence="1" id="KW-1133">Transmembrane helix</keyword>
<dbReference type="HOGENOM" id="CLU_3185342_0_0_5"/>
<dbReference type="KEGG" id="lmd:METH_17955"/>
<protein>
    <submittedName>
        <fullName evidence="2">Uncharacterized protein</fullName>
    </submittedName>
</protein>
<proteinExistence type="predicted"/>
<keyword evidence="1" id="KW-0472">Membrane</keyword>
<evidence type="ECO:0000313" key="3">
    <source>
        <dbReference type="Proteomes" id="UP000018780"/>
    </source>
</evidence>
<evidence type="ECO:0000313" key="2">
    <source>
        <dbReference type="EMBL" id="AHD03266.1"/>
    </source>
</evidence>
<accession>V9VX04</accession>
<name>V9VX04_9RHOB</name>
<sequence>MLDRNIAQKALEDEAIQRLLTITGVNLAVAAGLMAVVGSIERFKSP</sequence>
<dbReference type="Proteomes" id="UP000018780">
    <property type="component" value="Chromosome"/>
</dbReference>
<keyword evidence="3" id="KW-1185">Reference proteome</keyword>
<organism evidence="2 3">
    <name type="scientific">Leisingera methylohalidivorans DSM 14336</name>
    <dbReference type="NCBI Taxonomy" id="999552"/>
    <lineage>
        <taxon>Bacteria</taxon>
        <taxon>Pseudomonadati</taxon>
        <taxon>Pseudomonadota</taxon>
        <taxon>Alphaproteobacteria</taxon>
        <taxon>Rhodobacterales</taxon>
        <taxon>Roseobacteraceae</taxon>
        <taxon>Leisingera</taxon>
    </lineage>
</organism>
<dbReference type="RefSeq" id="WP_024091742.1">
    <property type="nucleotide sequence ID" value="NC_023135.1"/>
</dbReference>
<reference evidence="2 3" key="1">
    <citation type="submission" date="2013-09" db="EMBL/GenBank/DDBJ databases">
        <authorList>
            <consortium name="DOE Joint Genome Institute"/>
            <person name="Klenk H.-P."/>
            <person name="Huntemann M."/>
            <person name="Han J."/>
            <person name="Chen A."/>
            <person name="Kyrpides N."/>
            <person name="Mavromatis K."/>
            <person name="Markowitz V."/>
            <person name="Palaniappan K."/>
            <person name="Ivanova N."/>
            <person name="Schaumberg A."/>
            <person name="Pati A."/>
            <person name="Liolios K."/>
            <person name="Nordberg H.P."/>
            <person name="Cantor M.N."/>
            <person name="Hua S.X."/>
            <person name="Woyke T."/>
        </authorList>
    </citation>
    <scope>NUCLEOTIDE SEQUENCE [LARGE SCALE GENOMIC DNA]</scope>
    <source>
        <strain evidence="2 3">DSM 14336</strain>
    </source>
</reference>
<dbReference type="AlphaFoldDB" id="V9VX04"/>
<dbReference type="PATRIC" id="fig|999552.6.peg.3570"/>
<gene>
    <name evidence="2" type="ORF">METH_17955</name>
</gene>
<feature type="transmembrane region" description="Helical" evidence="1">
    <location>
        <begin position="20"/>
        <end position="40"/>
    </location>
</feature>
<keyword evidence="1" id="KW-0812">Transmembrane</keyword>
<dbReference type="EMBL" id="CP006773">
    <property type="protein sequence ID" value="AHD03266.1"/>
    <property type="molecule type" value="Genomic_DNA"/>
</dbReference>
<evidence type="ECO:0000256" key="1">
    <source>
        <dbReference type="SAM" id="Phobius"/>
    </source>
</evidence>